<reference evidence="4" key="1">
    <citation type="submission" date="2023-07" db="EMBL/GenBank/DDBJ databases">
        <title>30 novel species of actinomycetes from the DSMZ collection.</title>
        <authorList>
            <person name="Nouioui I."/>
        </authorList>
    </citation>
    <scope>NUCLEOTIDE SEQUENCE [LARGE SCALE GENOMIC DNA]</scope>
    <source>
        <strain evidence="4">DSM 41699</strain>
    </source>
</reference>
<evidence type="ECO:0000313" key="4">
    <source>
        <dbReference type="Proteomes" id="UP001183809"/>
    </source>
</evidence>
<keyword evidence="3" id="KW-0808">Transferase</keyword>
<dbReference type="GO" id="GO:0008168">
    <property type="term" value="F:methyltransferase activity"/>
    <property type="evidence" value="ECO:0007669"/>
    <property type="project" value="UniProtKB-KW"/>
</dbReference>
<dbReference type="InterPro" id="IPR013216">
    <property type="entry name" value="Methyltransf_11"/>
</dbReference>
<dbReference type="Gene3D" id="3.40.50.150">
    <property type="entry name" value="Vaccinia Virus protein VP39"/>
    <property type="match status" value="1"/>
</dbReference>
<dbReference type="SUPFAM" id="SSF53335">
    <property type="entry name" value="S-adenosyl-L-methionine-dependent methyltransferases"/>
    <property type="match status" value="1"/>
</dbReference>
<dbReference type="Proteomes" id="UP001183809">
    <property type="component" value="Unassembled WGS sequence"/>
</dbReference>
<proteinExistence type="predicted"/>
<comment type="caution">
    <text evidence="3">The sequence shown here is derived from an EMBL/GenBank/DDBJ whole genome shotgun (WGS) entry which is preliminary data.</text>
</comment>
<name>A0ABU2TLZ2_9ACTN</name>
<protein>
    <submittedName>
        <fullName evidence="3">Methyltransferase domain-containing protein</fullName>
    </submittedName>
</protein>
<dbReference type="GO" id="GO:0032259">
    <property type="term" value="P:methylation"/>
    <property type="evidence" value="ECO:0007669"/>
    <property type="project" value="UniProtKB-KW"/>
</dbReference>
<keyword evidence="3" id="KW-0489">Methyltransferase</keyword>
<feature type="region of interest" description="Disordered" evidence="1">
    <location>
        <begin position="1"/>
        <end position="22"/>
    </location>
</feature>
<dbReference type="CDD" id="cd02440">
    <property type="entry name" value="AdoMet_MTases"/>
    <property type="match status" value="1"/>
</dbReference>
<organism evidence="3 4">
    <name type="scientific">Streptomyces gibsoniae</name>
    <dbReference type="NCBI Taxonomy" id="3075529"/>
    <lineage>
        <taxon>Bacteria</taxon>
        <taxon>Bacillati</taxon>
        <taxon>Actinomycetota</taxon>
        <taxon>Actinomycetes</taxon>
        <taxon>Kitasatosporales</taxon>
        <taxon>Streptomycetaceae</taxon>
        <taxon>Streptomyces</taxon>
    </lineage>
</organism>
<evidence type="ECO:0000259" key="2">
    <source>
        <dbReference type="Pfam" id="PF08241"/>
    </source>
</evidence>
<dbReference type="RefSeq" id="WP_311691303.1">
    <property type="nucleotide sequence ID" value="NZ_JAVREY010000002.1"/>
</dbReference>
<sequence length="274" mass="29779">MPSQHAPTIAVADPGEGYAFGDDHSQAAEQHRCLAAYLDPMTTARLAATGVTDGWRCLEVGAGGGSIATWLAERVAPTGEVTATDVNPVHLSERPGLRVLRHNVVHDPMPEGAFDLVHARLVLRHLPERQTALAAMTRALRPGGWLQLDEFDIDYGPVLLAPSRAAGALYERFLAVKARMFVDAGADGGWGRRAATAMRESGLVDIDPVPHLMTWHADSPGVHLLIHLTHHLRDRLVAGGMTDAELAEVRQVMRHPEFRASSCVIYSVQGRRPR</sequence>
<dbReference type="Pfam" id="PF08241">
    <property type="entry name" value="Methyltransf_11"/>
    <property type="match status" value="1"/>
</dbReference>
<keyword evidence="4" id="KW-1185">Reference proteome</keyword>
<dbReference type="PANTHER" id="PTHR43591">
    <property type="entry name" value="METHYLTRANSFERASE"/>
    <property type="match status" value="1"/>
</dbReference>
<accession>A0ABU2TLZ2</accession>
<feature type="domain" description="Methyltransferase type 11" evidence="2">
    <location>
        <begin position="58"/>
        <end position="146"/>
    </location>
</feature>
<dbReference type="InterPro" id="IPR029063">
    <property type="entry name" value="SAM-dependent_MTases_sf"/>
</dbReference>
<gene>
    <name evidence="3" type="ORF">RM764_02410</name>
</gene>
<evidence type="ECO:0000313" key="3">
    <source>
        <dbReference type="EMBL" id="MDT0461866.1"/>
    </source>
</evidence>
<evidence type="ECO:0000256" key="1">
    <source>
        <dbReference type="SAM" id="MobiDB-lite"/>
    </source>
</evidence>
<dbReference type="EMBL" id="JAVREY010000002">
    <property type="protein sequence ID" value="MDT0461866.1"/>
    <property type="molecule type" value="Genomic_DNA"/>
</dbReference>